<dbReference type="Gene3D" id="3.40.630.30">
    <property type="match status" value="1"/>
</dbReference>
<dbReference type="RefSeq" id="WP_076173344.1">
    <property type="nucleotide sequence ID" value="NZ_MRTP01000008.1"/>
</dbReference>
<protein>
    <recommendedName>
        <fullName evidence="1">N-acetyltransferase domain-containing protein</fullName>
    </recommendedName>
</protein>
<dbReference type="Pfam" id="PF00583">
    <property type="entry name" value="Acetyltransf_1"/>
    <property type="match status" value="1"/>
</dbReference>
<dbReference type="Proteomes" id="UP000187172">
    <property type="component" value="Unassembled WGS sequence"/>
</dbReference>
<dbReference type="STRING" id="297318.BK138_24105"/>
<comment type="caution">
    <text evidence="2">The sequence shown here is derived from an EMBL/GenBank/DDBJ whole genome shotgun (WGS) entry which is preliminary data.</text>
</comment>
<proteinExistence type="predicted"/>
<evidence type="ECO:0000259" key="1">
    <source>
        <dbReference type="PROSITE" id="PS51186"/>
    </source>
</evidence>
<organism evidence="2 3">
    <name type="scientific">Paenibacillus rhizosphaerae</name>
    <dbReference type="NCBI Taxonomy" id="297318"/>
    <lineage>
        <taxon>Bacteria</taxon>
        <taxon>Bacillati</taxon>
        <taxon>Bacillota</taxon>
        <taxon>Bacilli</taxon>
        <taxon>Bacillales</taxon>
        <taxon>Paenibacillaceae</taxon>
        <taxon>Paenibacillus</taxon>
    </lineage>
</organism>
<dbReference type="SUPFAM" id="SSF55729">
    <property type="entry name" value="Acyl-CoA N-acyltransferases (Nat)"/>
    <property type="match status" value="1"/>
</dbReference>
<dbReference type="AlphaFoldDB" id="A0A1R1EJC2"/>
<dbReference type="InterPro" id="IPR016181">
    <property type="entry name" value="Acyl_CoA_acyltransferase"/>
</dbReference>
<keyword evidence="3" id="KW-1185">Reference proteome</keyword>
<gene>
    <name evidence="2" type="ORF">BK138_24105</name>
</gene>
<dbReference type="GO" id="GO:0016747">
    <property type="term" value="F:acyltransferase activity, transferring groups other than amino-acyl groups"/>
    <property type="evidence" value="ECO:0007669"/>
    <property type="project" value="InterPro"/>
</dbReference>
<dbReference type="CDD" id="cd04301">
    <property type="entry name" value="NAT_SF"/>
    <property type="match status" value="1"/>
</dbReference>
<evidence type="ECO:0000313" key="2">
    <source>
        <dbReference type="EMBL" id="OMF51918.1"/>
    </source>
</evidence>
<dbReference type="InterPro" id="IPR000182">
    <property type="entry name" value="GNAT_dom"/>
</dbReference>
<accession>A0A1R1EJC2</accession>
<sequence>MEVLVTRAAESQKELLANLLQFYVYDFTEFTNIAIGEDGSYPKLPELDAYWDPASGHHPYLIKVNGEIGGFILTKEIEHPRKYSRLCHFFILRKFRRLGAGTRAAVDFLKSSSGEWELSQLSSNIPAQAFWDKVIDKVGVEGKVSVRIEEGRRYQNFIVKMG</sequence>
<dbReference type="PROSITE" id="PS51186">
    <property type="entry name" value="GNAT"/>
    <property type="match status" value="1"/>
</dbReference>
<evidence type="ECO:0000313" key="3">
    <source>
        <dbReference type="Proteomes" id="UP000187172"/>
    </source>
</evidence>
<reference evidence="2 3" key="1">
    <citation type="submission" date="2016-11" db="EMBL/GenBank/DDBJ databases">
        <title>Paenibacillus species isolates.</title>
        <authorList>
            <person name="Beno S.M."/>
        </authorList>
    </citation>
    <scope>NUCLEOTIDE SEQUENCE [LARGE SCALE GENOMIC DNA]</scope>
    <source>
        <strain evidence="2 3">FSL R5-0378</strain>
    </source>
</reference>
<dbReference type="EMBL" id="MRTP01000008">
    <property type="protein sequence ID" value="OMF51918.1"/>
    <property type="molecule type" value="Genomic_DNA"/>
</dbReference>
<feature type="domain" description="N-acetyltransferase" evidence="1">
    <location>
        <begin position="17"/>
        <end position="162"/>
    </location>
</feature>
<name>A0A1R1EJC2_9BACL</name>